<proteinExistence type="predicted"/>
<dbReference type="STRING" id="1302689.RG47T_4453"/>
<feature type="transmembrane region" description="Helical" evidence="1">
    <location>
        <begin position="87"/>
        <end position="105"/>
    </location>
</feature>
<organism evidence="2 3">
    <name type="scientific">Mucilaginibacter polytrichastri</name>
    <dbReference type="NCBI Taxonomy" id="1302689"/>
    <lineage>
        <taxon>Bacteria</taxon>
        <taxon>Pseudomonadati</taxon>
        <taxon>Bacteroidota</taxon>
        <taxon>Sphingobacteriia</taxon>
        <taxon>Sphingobacteriales</taxon>
        <taxon>Sphingobacteriaceae</taxon>
        <taxon>Mucilaginibacter</taxon>
    </lineage>
</organism>
<feature type="transmembrane region" description="Helical" evidence="1">
    <location>
        <begin position="150"/>
        <end position="171"/>
    </location>
</feature>
<keyword evidence="1" id="KW-0812">Transmembrane</keyword>
<dbReference type="Proteomes" id="UP000186720">
    <property type="component" value="Unassembled WGS sequence"/>
</dbReference>
<evidence type="ECO:0000256" key="1">
    <source>
        <dbReference type="SAM" id="Phobius"/>
    </source>
</evidence>
<dbReference type="RefSeq" id="WP_074491643.1">
    <property type="nucleotide sequence ID" value="NZ_FPAM01000007.1"/>
</dbReference>
<feature type="transmembrane region" description="Helical" evidence="1">
    <location>
        <begin position="29"/>
        <end position="51"/>
    </location>
</feature>
<evidence type="ECO:0000313" key="2">
    <source>
        <dbReference type="EMBL" id="OKS88975.1"/>
    </source>
</evidence>
<feature type="transmembrane region" description="Helical" evidence="1">
    <location>
        <begin position="117"/>
        <end position="138"/>
    </location>
</feature>
<feature type="transmembrane region" description="Helical" evidence="1">
    <location>
        <begin position="57"/>
        <end position="75"/>
    </location>
</feature>
<feature type="transmembrane region" description="Helical" evidence="1">
    <location>
        <begin position="213"/>
        <end position="230"/>
    </location>
</feature>
<keyword evidence="1" id="KW-0472">Membrane</keyword>
<feature type="transmembrane region" description="Helical" evidence="1">
    <location>
        <begin position="6"/>
        <end position="22"/>
    </location>
</feature>
<dbReference type="AlphaFoldDB" id="A0A1Q6A4P5"/>
<protein>
    <submittedName>
        <fullName evidence="2">Uncharacterized protein</fullName>
    </submittedName>
</protein>
<gene>
    <name evidence="2" type="ORF">RG47T_4453</name>
</gene>
<accession>A0A1Q6A4P5</accession>
<keyword evidence="1" id="KW-1133">Transmembrane helix</keyword>
<evidence type="ECO:0000313" key="3">
    <source>
        <dbReference type="Proteomes" id="UP000186720"/>
    </source>
</evidence>
<reference evidence="2 3" key="1">
    <citation type="submission" date="2016-11" db="EMBL/GenBank/DDBJ databases">
        <title>Whole Genome Sequencing of Mucilaginibacter polytrichastri RG4-7(T) isolated from the moss sample.</title>
        <authorList>
            <person name="Li Y."/>
        </authorList>
    </citation>
    <scope>NUCLEOTIDE SEQUENCE [LARGE SCALE GENOMIC DNA]</scope>
    <source>
        <strain evidence="2 3">RG4-7</strain>
    </source>
</reference>
<name>A0A1Q6A4P5_9SPHI</name>
<keyword evidence="3" id="KW-1185">Reference proteome</keyword>
<sequence length="242" mass="27925">MEYSAWGILIIDSLLGLSLLFLKQLGKSMYPVALAVIISLIEEIVAHLFTLKFNYNLNVYFFFNPIEYACFAWFFYVNIDYKTCKKLIKASVLLFFSFIIGYLYYFTKLTPLPAKILLDYVIATKGLLLTLWSIAYIINIFDQISNYKKLSVYVLMVVAALLFYSCFSIILNFSEIYLVNYSELHNVPLTVMFSPLNKAHMYASQQYAAVKPLLYLTNILLYLCIFVALIKSATKPKKAYSI</sequence>
<dbReference type="EMBL" id="MPPL01000001">
    <property type="protein sequence ID" value="OKS88975.1"/>
    <property type="molecule type" value="Genomic_DNA"/>
</dbReference>
<comment type="caution">
    <text evidence="2">The sequence shown here is derived from an EMBL/GenBank/DDBJ whole genome shotgun (WGS) entry which is preliminary data.</text>
</comment>